<evidence type="ECO:0000256" key="4">
    <source>
        <dbReference type="ARBA" id="ARBA00023136"/>
    </source>
</evidence>
<keyword evidence="3 5" id="KW-1133">Transmembrane helix</keyword>
<dbReference type="EMBL" id="QWGR01000002">
    <property type="protein sequence ID" value="RIJ49781.1"/>
    <property type="molecule type" value="Genomic_DNA"/>
</dbReference>
<dbReference type="AlphaFoldDB" id="A0A399T6J4"/>
<dbReference type="Pfam" id="PF13564">
    <property type="entry name" value="DoxX_2"/>
    <property type="match status" value="1"/>
</dbReference>
<evidence type="ECO:0000256" key="1">
    <source>
        <dbReference type="ARBA" id="ARBA00004141"/>
    </source>
</evidence>
<proteinExistence type="predicted"/>
<protein>
    <submittedName>
        <fullName evidence="6">DoxX family protein</fullName>
    </submittedName>
</protein>
<organism evidence="6 7">
    <name type="scientific">Maribellus luteus</name>
    <dbReference type="NCBI Taxonomy" id="2305463"/>
    <lineage>
        <taxon>Bacteria</taxon>
        <taxon>Pseudomonadati</taxon>
        <taxon>Bacteroidota</taxon>
        <taxon>Bacteroidia</taxon>
        <taxon>Marinilabiliales</taxon>
        <taxon>Prolixibacteraceae</taxon>
        <taxon>Maribellus</taxon>
    </lineage>
</organism>
<dbReference type="InterPro" id="IPR032808">
    <property type="entry name" value="DoxX"/>
</dbReference>
<evidence type="ECO:0000256" key="5">
    <source>
        <dbReference type="SAM" id="Phobius"/>
    </source>
</evidence>
<sequence>MDVFLWILQVILAAVFLTLGLVKAVVPMEKLKKAMDWTAEMPAKKVRIIGSLESLGGFGLFFPGLYPISNLVIPISALGLAIIMLLAAIINFKRGDRGEFQTNILLLVATAFVATARFYLYL</sequence>
<dbReference type="RefSeq" id="WP_119436470.1">
    <property type="nucleotide sequence ID" value="NZ_QWGR01000002.1"/>
</dbReference>
<comment type="caution">
    <text evidence="6">The sequence shown here is derived from an EMBL/GenBank/DDBJ whole genome shotgun (WGS) entry which is preliminary data.</text>
</comment>
<evidence type="ECO:0000313" key="7">
    <source>
        <dbReference type="Proteomes" id="UP000265926"/>
    </source>
</evidence>
<keyword evidence="2 5" id="KW-0812">Transmembrane</keyword>
<feature type="transmembrane region" description="Helical" evidence="5">
    <location>
        <begin position="71"/>
        <end position="92"/>
    </location>
</feature>
<dbReference type="GO" id="GO:0016020">
    <property type="term" value="C:membrane"/>
    <property type="evidence" value="ECO:0007669"/>
    <property type="project" value="UniProtKB-SubCell"/>
</dbReference>
<feature type="transmembrane region" description="Helical" evidence="5">
    <location>
        <begin position="104"/>
        <end position="121"/>
    </location>
</feature>
<name>A0A399T6J4_9BACT</name>
<dbReference type="Proteomes" id="UP000265926">
    <property type="component" value="Unassembled WGS sequence"/>
</dbReference>
<dbReference type="OrthoDB" id="3790625at2"/>
<evidence type="ECO:0000313" key="6">
    <source>
        <dbReference type="EMBL" id="RIJ49781.1"/>
    </source>
</evidence>
<comment type="subcellular location">
    <subcellularLocation>
        <location evidence="1">Membrane</location>
        <topology evidence="1">Multi-pass membrane protein</topology>
    </subcellularLocation>
</comment>
<gene>
    <name evidence="6" type="ORF">D1614_03300</name>
</gene>
<feature type="transmembrane region" description="Helical" evidence="5">
    <location>
        <begin position="6"/>
        <end position="26"/>
    </location>
</feature>
<evidence type="ECO:0000256" key="3">
    <source>
        <dbReference type="ARBA" id="ARBA00022989"/>
    </source>
</evidence>
<reference evidence="6 7" key="1">
    <citation type="submission" date="2018-08" db="EMBL/GenBank/DDBJ databases">
        <title>Pallidiluteibacterium maritimus gen. nov., sp. nov., isolated from coastal sediment.</title>
        <authorList>
            <person name="Zhou L.Y."/>
        </authorList>
    </citation>
    <scope>NUCLEOTIDE SEQUENCE [LARGE SCALE GENOMIC DNA]</scope>
    <source>
        <strain evidence="6 7">XSD2</strain>
    </source>
</reference>
<accession>A0A399T6J4</accession>
<evidence type="ECO:0000256" key="2">
    <source>
        <dbReference type="ARBA" id="ARBA00022692"/>
    </source>
</evidence>
<keyword evidence="4 5" id="KW-0472">Membrane</keyword>
<feature type="transmembrane region" description="Helical" evidence="5">
    <location>
        <begin position="46"/>
        <end position="65"/>
    </location>
</feature>
<keyword evidence="7" id="KW-1185">Reference proteome</keyword>